<dbReference type="GO" id="GO:0005737">
    <property type="term" value="C:cytoplasm"/>
    <property type="evidence" value="ECO:0007669"/>
    <property type="project" value="TreeGrafter"/>
</dbReference>
<evidence type="ECO:0000256" key="1">
    <source>
        <dbReference type="ARBA" id="ARBA00001353"/>
    </source>
</evidence>
<dbReference type="PANTHER" id="PTHR42844">
    <property type="entry name" value="DIHYDRONEOPTERIN ALDOLASE 1-RELATED"/>
    <property type="match status" value="1"/>
</dbReference>
<comment type="catalytic activity">
    <reaction evidence="1 6">
        <text>7,8-dihydroneopterin = 6-hydroxymethyl-7,8-dihydropterin + glycolaldehyde</text>
        <dbReference type="Rhea" id="RHEA:10540"/>
        <dbReference type="ChEBI" id="CHEBI:17001"/>
        <dbReference type="ChEBI" id="CHEBI:17071"/>
        <dbReference type="ChEBI" id="CHEBI:44841"/>
        <dbReference type="EC" id="4.1.2.25"/>
    </reaction>
</comment>
<dbReference type="NCBIfam" id="TIGR00525">
    <property type="entry name" value="folB"/>
    <property type="match status" value="1"/>
</dbReference>
<organism evidence="8 9">
    <name type="scientific">Planotetraspora phitsanulokensis</name>
    <dbReference type="NCBI Taxonomy" id="575192"/>
    <lineage>
        <taxon>Bacteria</taxon>
        <taxon>Bacillati</taxon>
        <taxon>Actinomycetota</taxon>
        <taxon>Actinomycetes</taxon>
        <taxon>Streptosporangiales</taxon>
        <taxon>Streptosporangiaceae</taxon>
        <taxon>Planotetraspora</taxon>
    </lineage>
</organism>
<keyword evidence="5 6" id="KW-0456">Lyase</keyword>
<accession>A0A8J3UI21</accession>
<dbReference type="GO" id="GO:0046654">
    <property type="term" value="P:tetrahydrofolate biosynthetic process"/>
    <property type="evidence" value="ECO:0007669"/>
    <property type="project" value="UniProtKB-UniRule"/>
</dbReference>
<dbReference type="EC" id="4.1.2.25" evidence="6"/>
<evidence type="ECO:0000256" key="6">
    <source>
        <dbReference type="RuleBase" id="RU362079"/>
    </source>
</evidence>
<comment type="caution">
    <text evidence="8">The sequence shown here is derived from an EMBL/GenBank/DDBJ whole genome shotgun (WGS) entry which is preliminary data.</text>
</comment>
<dbReference type="Pfam" id="PF02152">
    <property type="entry name" value="FolB"/>
    <property type="match status" value="1"/>
</dbReference>
<dbReference type="GO" id="GO:0004150">
    <property type="term" value="F:dihydroneopterin aldolase activity"/>
    <property type="evidence" value="ECO:0007669"/>
    <property type="project" value="UniProtKB-UniRule"/>
</dbReference>
<dbReference type="SUPFAM" id="SSF55620">
    <property type="entry name" value="Tetrahydrobiopterin biosynthesis enzymes-like"/>
    <property type="match status" value="1"/>
</dbReference>
<dbReference type="RefSeq" id="WP_204074780.1">
    <property type="nucleotide sequence ID" value="NZ_BAABHI010000003.1"/>
</dbReference>
<evidence type="ECO:0000256" key="2">
    <source>
        <dbReference type="ARBA" id="ARBA00005013"/>
    </source>
</evidence>
<dbReference type="InterPro" id="IPR006157">
    <property type="entry name" value="FolB_dom"/>
</dbReference>
<dbReference type="NCBIfam" id="TIGR00526">
    <property type="entry name" value="folB_dom"/>
    <property type="match status" value="1"/>
</dbReference>
<evidence type="ECO:0000259" key="7">
    <source>
        <dbReference type="SMART" id="SM00905"/>
    </source>
</evidence>
<dbReference type="UniPathway" id="UPA00077">
    <property type="reaction ID" value="UER00154"/>
</dbReference>
<keyword evidence="9" id="KW-1185">Reference proteome</keyword>
<dbReference type="InterPro" id="IPR006156">
    <property type="entry name" value="Dihydroneopterin_aldolase"/>
</dbReference>
<dbReference type="FunFam" id="3.30.1130.10:FF:000003">
    <property type="entry name" value="7,8-dihydroneopterin aldolase"/>
    <property type="match status" value="1"/>
</dbReference>
<keyword evidence="4 6" id="KW-0289">Folate biosynthesis</keyword>
<dbReference type="EMBL" id="BOOP01000019">
    <property type="protein sequence ID" value="GII39180.1"/>
    <property type="molecule type" value="Genomic_DNA"/>
</dbReference>
<name>A0A8J3UI21_9ACTN</name>
<reference evidence="8 9" key="1">
    <citation type="submission" date="2021-01" db="EMBL/GenBank/DDBJ databases">
        <title>Whole genome shotgun sequence of Planotetraspora phitsanulokensis NBRC 104273.</title>
        <authorList>
            <person name="Komaki H."/>
            <person name="Tamura T."/>
        </authorList>
    </citation>
    <scope>NUCLEOTIDE SEQUENCE [LARGE SCALE GENOMIC DNA]</scope>
    <source>
        <strain evidence="8 9">NBRC 104273</strain>
    </source>
</reference>
<proteinExistence type="inferred from homology"/>
<dbReference type="PANTHER" id="PTHR42844:SF1">
    <property type="entry name" value="DIHYDRONEOPTERIN ALDOLASE 1-RELATED"/>
    <property type="match status" value="1"/>
</dbReference>
<feature type="domain" description="Dihydroneopterin aldolase/epimerase" evidence="7">
    <location>
        <begin position="14"/>
        <end position="126"/>
    </location>
</feature>
<dbReference type="InterPro" id="IPR043133">
    <property type="entry name" value="GTP-CH-I_C/QueF"/>
</dbReference>
<dbReference type="AlphaFoldDB" id="A0A8J3UI21"/>
<dbReference type="Proteomes" id="UP000622547">
    <property type="component" value="Unassembled WGS sequence"/>
</dbReference>
<dbReference type="CDD" id="cd00534">
    <property type="entry name" value="DHNA_DHNTPE"/>
    <property type="match status" value="1"/>
</dbReference>
<dbReference type="Gene3D" id="3.30.1130.10">
    <property type="match status" value="1"/>
</dbReference>
<evidence type="ECO:0000256" key="5">
    <source>
        <dbReference type="ARBA" id="ARBA00023239"/>
    </source>
</evidence>
<comment type="function">
    <text evidence="6">Catalyzes the conversion of 7,8-dihydroneopterin to 6-hydroxymethyl-7,8-dihydropterin.</text>
</comment>
<dbReference type="SMART" id="SM00905">
    <property type="entry name" value="FolB"/>
    <property type="match status" value="1"/>
</dbReference>
<comment type="pathway">
    <text evidence="2 6">Cofactor biosynthesis; tetrahydrofolate biosynthesis; 2-amino-4-hydroxy-6-hydroxymethyl-7,8-dihydropteridine diphosphate from 7,8-dihydroneopterin triphosphate: step 3/4.</text>
</comment>
<evidence type="ECO:0000256" key="4">
    <source>
        <dbReference type="ARBA" id="ARBA00022909"/>
    </source>
</evidence>
<dbReference type="GO" id="GO:0046656">
    <property type="term" value="P:folic acid biosynthetic process"/>
    <property type="evidence" value="ECO:0007669"/>
    <property type="project" value="UniProtKB-UniRule"/>
</dbReference>
<gene>
    <name evidence="8" type="primary">folB</name>
    <name evidence="8" type="ORF">Pph01_41830</name>
</gene>
<evidence type="ECO:0000313" key="9">
    <source>
        <dbReference type="Proteomes" id="UP000622547"/>
    </source>
</evidence>
<protein>
    <recommendedName>
        <fullName evidence="6">7,8-dihydroneopterin aldolase</fullName>
        <ecNumber evidence="6">4.1.2.25</ecNumber>
    </recommendedName>
</protein>
<sequence>MSASTGRGAQTDSVRLVGLRARGRHGCLPAERELGQEFVVDVTLFLDTAPAAAGDDLTKTVDYGALALQLVRTVEGEPVNLIETLADRLSSVCLAYDLVDEVEISVHKPAAPIPLPFGDVVVTIRRARG</sequence>
<comment type="similarity">
    <text evidence="3 6">Belongs to the DHNA family.</text>
</comment>
<evidence type="ECO:0000256" key="3">
    <source>
        <dbReference type="ARBA" id="ARBA00005708"/>
    </source>
</evidence>
<evidence type="ECO:0000313" key="8">
    <source>
        <dbReference type="EMBL" id="GII39180.1"/>
    </source>
</evidence>